<proteinExistence type="predicted"/>
<evidence type="ECO:0000313" key="2">
    <source>
        <dbReference type="EMBL" id="CAH2051781.1"/>
    </source>
</evidence>
<dbReference type="SMART" id="SM00579">
    <property type="entry name" value="FBD"/>
    <property type="match status" value="1"/>
</dbReference>
<dbReference type="Pfam" id="PF08387">
    <property type="entry name" value="FBD"/>
    <property type="match status" value="1"/>
</dbReference>
<dbReference type="EMBL" id="OU466859">
    <property type="protein sequence ID" value="CAH2051781.1"/>
    <property type="molecule type" value="Genomic_DNA"/>
</dbReference>
<dbReference type="AlphaFoldDB" id="A0AAU9RWG6"/>
<feature type="domain" description="FBD" evidence="1">
    <location>
        <begin position="89"/>
        <end position="162"/>
    </location>
</feature>
<reference evidence="2 3" key="1">
    <citation type="submission" date="2022-03" db="EMBL/GenBank/DDBJ databases">
        <authorList>
            <person name="Nunn A."/>
            <person name="Chopra R."/>
            <person name="Nunn A."/>
            <person name="Contreras Garrido A."/>
        </authorList>
    </citation>
    <scope>NUCLEOTIDE SEQUENCE [LARGE SCALE GENOMIC DNA]</scope>
</reference>
<keyword evidence="3" id="KW-1185">Reference proteome</keyword>
<dbReference type="InterPro" id="IPR050232">
    <property type="entry name" value="FBL13/AtMIF1-like"/>
</dbReference>
<evidence type="ECO:0000259" key="1">
    <source>
        <dbReference type="SMART" id="SM00579"/>
    </source>
</evidence>
<dbReference type="InterPro" id="IPR006566">
    <property type="entry name" value="FBD"/>
</dbReference>
<accession>A0AAU9RWG6</accession>
<evidence type="ECO:0000313" key="3">
    <source>
        <dbReference type="Proteomes" id="UP000836841"/>
    </source>
</evidence>
<dbReference type="Proteomes" id="UP000836841">
    <property type="component" value="Chromosome 3"/>
</dbReference>
<protein>
    <recommendedName>
        <fullName evidence="1">FBD domain-containing protein</fullName>
    </recommendedName>
</protein>
<gene>
    <name evidence="2" type="ORF">TAV2_LOCUS9982</name>
</gene>
<dbReference type="PANTHER" id="PTHR31900:SF25">
    <property type="entry name" value="FBD DOMAIN-CONTAINING PROTEIN"/>
    <property type="match status" value="1"/>
</dbReference>
<organism evidence="2 3">
    <name type="scientific">Thlaspi arvense</name>
    <name type="common">Field penny-cress</name>
    <dbReference type="NCBI Taxonomy" id="13288"/>
    <lineage>
        <taxon>Eukaryota</taxon>
        <taxon>Viridiplantae</taxon>
        <taxon>Streptophyta</taxon>
        <taxon>Embryophyta</taxon>
        <taxon>Tracheophyta</taxon>
        <taxon>Spermatophyta</taxon>
        <taxon>Magnoliopsida</taxon>
        <taxon>eudicotyledons</taxon>
        <taxon>Gunneridae</taxon>
        <taxon>Pentapetalae</taxon>
        <taxon>rosids</taxon>
        <taxon>malvids</taxon>
        <taxon>Brassicales</taxon>
        <taxon>Brassicaceae</taxon>
        <taxon>Thlaspideae</taxon>
        <taxon>Thlaspi</taxon>
    </lineage>
</organism>
<sequence>MISSLLFRMSRDLDIRCVFWKDIFPNSKFQFFCLSRLTAKFGSNFDLEILLNFLQSCPKIESLILMIWDQPRVYSEDREANEMSSTVPPCLVSSLKFVELIRPISEYEGKMILVGYFLKNSTILEKLTLRLCDCNSIEANDVTRKEILAMPRCSTTCEVLVL</sequence>
<name>A0AAU9RWG6_THLAR</name>
<dbReference type="PANTHER" id="PTHR31900">
    <property type="entry name" value="F-BOX/RNI SUPERFAMILY PROTEIN-RELATED"/>
    <property type="match status" value="1"/>
</dbReference>